<dbReference type="KEGG" id="wsu:WS0926"/>
<gene>
    <name evidence="2" type="ordered locus">WS0926</name>
</gene>
<sequence>MGKIALVAWLDLKESFRSRWFLVYSLVFGGAVALFFLAGVTESRVLGFSGLGRLLLLFIQVCVVILPVFILMSTVRAIASDRDSNVLEYLLSFPISLADYYFGKSLGRLVSVFVPIFASLVLAIVWGGIKGASIPWEIFGFYVLLMFSLSVSFLGIALFISTLVKSQEIALGSAFFVWLILLAFMDILLIGVMMKNAFPEEAIFGVALLNPIQVFRVAAMALFDPELSVMGPAAYFILDSFGKAGFALYSIFYPFLLGMGWLWGGYLIFKRRDLV</sequence>
<feature type="transmembrane region" description="Helical" evidence="1">
    <location>
        <begin position="21"/>
        <end position="41"/>
    </location>
</feature>
<dbReference type="Pfam" id="PF12679">
    <property type="entry name" value="ABC2_membrane_2"/>
    <property type="match status" value="1"/>
</dbReference>
<dbReference type="EMBL" id="BX571659">
    <property type="protein sequence ID" value="CAE10030.1"/>
    <property type="molecule type" value="Genomic_DNA"/>
</dbReference>
<accession>Q7MRZ1</accession>
<protein>
    <recommendedName>
        <fullName evidence="4">ABC transporter permease</fullName>
    </recommendedName>
</protein>
<dbReference type="GO" id="GO:0140359">
    <property type="term" value="F:ABC-type transporter activity"/>
    <property type="evidence" value="ECO:0007669"/>
    <property type="project" value="InterPro"/>
</dbReference>
<dbReference type="HOGENOM" id="CLU_071765_1_0_7"/>
<reference evidence="2 3" key="1">
    <citation type="journal article" date="2003" name="Proc. Natl. Acad. Sci. U.S.A.">
        <title>Complete genome sequence and analysis of Wolinella succinogenes.</title>
        <authorList>
            <person name="Baar C."/>
            <person name="Eppinger M."/>
            <person name="Raddatz G."/>
            <person name="Simon JM."/>
            <person name="Lanz C."/>
            <person name="Klimmek O."/>
            <person name="Nandakumar R."/>
            <person name="Gross R."/>
            <person name="Rosinus A."/>
            <person name="Keller H."/>
            <person name="Jagtap P."/>
            <person name="Linke B."/>
            <person name="Meyer F."/>
            <person name="Lederer H."/>
            <person name="Schuster S.C."/>
        </authorList>
    </citation>
    <scope>NUCLEOTIDE SEQUENCE [LARGE SCALE GENOMIC DNA]</scope>
    <source>
        <strain evidence="3">ATCC 29543 / DSM 1740 / CCUG 13145 / JCM 31913 / LMG 7466 / NCTC 11488 / FDC 602W</strain>
    </source>
</reference>
<evidence type="ECO:0000313" key="3">
    <source>
        <dbReference type="Proteomes" id="UP000000422"/>
    </source>
</evidence>
<evidence type="ECO:0008006" key="4">
    <source>
        <dbReference type="Google" id="ProtNLM"/>
    </source>
</evidence>
<feature type="transmembrane region" description="Helical" evidence="1">
    <location>
        <begin position="169"/>
        <end position="190"/>
    </location>
</feature>
<feature type="transmembrane region" description="Helical" evidence="1">
    <location>
        <begin position="53"/>
        <end position="74"/>
    </location>
</feature>
<dbReference type="eggNOG" id="COG1277">
    <property type="taxonomic scope" value="Bacteria"/>
</dbReference>
<dbReference type="PANTHER" id="PTHR43471">
    <property type="entry name" value="ABC TRANSPORTER PERMEASE"/>
    <property type="match status" value="1"/>
</dbReference>
<feature type="transmembrane region" description="Helical" evidence="1">
    <location>
        <begin position="109"/>
        <end position="129"/>
    </location>
</feature>
<proteinExistence type="predicted"/>
<dbReference type="STRING" id="273121.WS0926"/>
<dbReference type="GO" id="GO:0005886">
    <property type="term" value="C:plasma membrane"/>
    <property type="evidence" value="ECO:0007669"/>
    <property type="project" value="UniProtKB-SubCell"/>
</dbReference>
<feature type="transmembrane region" description="Helical" evidence="1">
    <location>
        <begin position="246"/>
        <end position="269"/>
    </location>
</feature>
<name>Q7MRZ1_WOLSU</name>
<feature type="transmembrane region" description="Helical" evidence="1">
    <location>
        <begin position="141"/>
        <end position="163"/>
    </location>
</feature>
<dbReference type="Proteomes" id="UP000000422">
    <property type="component" value="Chromosome"/>
</dbReference>
<evidence type="ECO:0000313" key="2">
    <source>
        <dbReference type="EMBL" id="CAE10030.1"/>
    </source>
</evidence>
<dbReference type="RefSeq" id="WP_011138826.1">
    <property type="nucleotide sequence ID" value="NC_005090.1"/>
</dbReference>
<keyword evidence="3" id="KW-1185">Reference proteome</keyword>
<dbReference type="AlphaFoldDB" id="Q7MRZ1"/>
<keyword evidence="1" id="KW-0472">Membrane</keyword>
<keyword evidence="1" id="KW-1133">Transmembrane helix</keyword>
<organism evidence="3">
    <name type="scientific">Wolinella succinogenes (strain ATCC 29543 / DSM 1740 / CCUG 13145 / JCM 31913 / LMG 7466 / NCTC 11488 / FDC 602W)</name>
    <name type="common">Vibrio succinogenes</name>
    <dbReference type="NCBI Taxonomy" id="273121"/>
    <lineage>
        <taxon>Bacteria</taxon>
        <taxon>Pseudomonadati</taxon>
        <taxon>Campylobacterota</taxon>
        <taxon>Epsilonproteobacteria</taxon>
        <taxon>Campylobacterales</taxon>
        <taxon>Helicobacteraceae</taxon>
        <taxon>Wolinella</taxon>
    </lineage>
</organism>
<evidence type="ECO:0000256" key="1">
    <source>
        <dbReference type="SAM" id="Phobius"/>
    </source>
</evidence>
<keyword evidence="1" id="KW-0812">Transmembrane</keyword>